<dbReference type="Pfam" id="PF00532">
    <property type="entry name" value="Peripla_BP_1"/>
    <property type="match status" value="1"/>
</dbReference>
<dbReference type="PROSITE" id="PS00356">
    <property type="entry name" value="HTH_LACI_1"/>
    <property type="match status" value="1"/>
</dbReference>
<dbReference type="PANTHER" id="PTHR30146">
    <property type="entry name" value="LACI-RELATED TRANSCRIPTIONAL REPRESSOR"/>
    <property type="match status" value="1"/>
</dbReference>
<accession>A0ABX7E0X8</accession>
<proteinExistence type="predicted"/>
<dbReference type="PROSITE" id="PS50932">
    <property type="entry name" value="HTH_LACI_2"/>
    <property type="match status" value="1"/>
</dbReference>
<keyword evidence="6" id="KW-1185">Reference proteome</keyword>
<organism evidence="5 6">
    <name type="scientific">Heyndrickxia vini</name>
    <dbReference type="NCBI Taxonomy" id="1476025"/>
    <lineage>
        <taxon>Bacteria</taxon>
        <taxon>Bacillati</taxon>
        <taxon>Bacillota</taxon>
        <taxon>Bacilli</taxon>
        <taxon>Bacillales</taxon>
        <taxon>Bacillaceae</taxon>
        <taxon>Heyndrickxia</taxon>
    </lineage>
</organism>
<sequence>MTNISDIARIAGVSVSTVSRVLNNHKYVSEDKRKIVQKVIKEMNYTPNKNAVDLIRGETKMIGVIIPYNNNQAFDQMLHGVINKSVEKDYSITVLATKYSKEKELEYLSMLKNKWLDGIIITSRANSWETIIPYTEYGSIVSCEYTTHSEIGCAYIDRFSSYVDAFQYLKDKGHEKVAFTTARGTESISTEQTIAAYKRVFGGLPDEYYLPNCFRFEDGYYAGEQLFGRAVKTKPTAIYANGDEVAGGIYKYARSKNMNIPNDLAILGQENQPIGVALDLSSVDHQLIKVGEQAFELTVQKSRRNIEIPYKIIERSSI</sequence>
<keyword evidence="2 5" id="KW-0238">DNA-binding</keyword>
<evidence type="ECO:0000313" key="5">
    <source>
        <dbReference type="EMBL" id="QQZ08968.1"/>
    </source>
</evidence>
<gene>
    <name evidence="5" type="ORF">I5776_18540</name>
</gene>
<dbReference type="GO" id="GO:0003677">
    <property type="term" value="F:DNA binding"/>
    <property type="evidence" value="ECO:0007669"/>
    <property type="project" value="UniProtKB-KW"/>
</dbReference>
<dbReference type="Gene3D" id="3.40.50.2300">
    <property type="match status" value="2"/>
</dbReference>
<dbReference type="EMBL" id="CP065425">
    <property type="protein sequence ID" value="QQZ08968.1"/>
    <property type="molecule type" value="Genomic_DNA"/>
</dbReference>
<dbReference type="CDD" id="cd01392">
    <property type="entry name" value="HTH_LacI"/>
    <property type="match status" value="1"/>
</dbReference>
<dbReference type="InterPro" id="IPR028082">
    <property type="entry name" value="Peripla_BP_I"/>
</dbReference>
<name>A0ABX7E0X8_9BACI</name>
<dbReference type="SUPFAM" id="SSF47413">
    <property type="entry name" value="lambda repressor-like DNA-binding domains"/>
    <property type="match status" value="1"/>
</dbReference>
<dbReference type="SMART" id="SM00354">
    <property type="entry name" value="HTH_LACI"/>
    <property type="match status" value="1"/>
</dbReference>
<dbReference type="PANTHER" id="PTHR30146:SF105">
    <property type="entry name" value="CATABOLITE CONTROL PROTEIN B"/>
    <property type="match status" value="1"/>
</dbReference>
<evidence type="ECO:0000256" key="1">
    <source>
        <dbReference type="ARBA" id="ARBA00023015"/>
    </source>
</evidence>
<keyword evidence="1" id="KW-0805">Transcription regulation</keyword>
<evidence type="ECO:0000256" key="3">
    <source>
        <dbReference type="ARBA" id="ARBA00023163"/>
    </source>
</evidence>
<dbReference type="PRINTS" id="PR00036">
    <property type="entry name" value="HTHLACI"/>
</dbReference>
<dbReference type="InterPro" id="IPR010982">
    <property type="entry name" value="Lambda_DNA-bd_dom_sf"/>
</dbReference>
<dbReference type="Pfam" id="PF00356">
    <property type="entry name" value="LacI"/>
    <property type="match status" value="1"/>
</dbReference>
<keyword evidence="3" id="KW-0804">Transcription</keyword>
<feature type="domain" description="HTH lacI-type" evidence="4">
    <location>
        <begin position="2"/>
        <end position="56"/>
    </location>
</feature>
<reference evidence="5 6" key="1">
    <citation type="submission" date="2020-11" db="EMBL/GenBank/DDBJ databases">
        <title>Taxonomic evaluation of the Bacillus sporothermodurans group of bacteria based on whole genome sequences.</title>
        <authorList>
            <person name="Fiedler G."/>
            <person name="Herbstmann A.-D."/>
            <person name="Doll E."/>
            <person name="Wenning M."/>
            <person name="Brinks E."/>
            <person name="Kabisch J."/>
            <person name="Breitenwieser F."/>
            <person name="Lappann M."/>
            <person name="Boehnlein C."/>
            <person name="Franz C."/>
        </authorList>
    </citation>
    <scope>NUCLEOTIDE SEQUENCE [LARGE SCALE GENOMIC DNA]</scope>
    <source>
        <strain evidence="5 6">JCM 19841</strain>
    </source>
</reference>
<evidence type="ECO:0000259" key="4">
    <source>
        <dbReference type="PROSITE" id="PS50932"/>
    </source>
</evidence>
<dbReference type="Gene3D" id="1.10.260.40">
    <property type="entry name" value="lambda repressor-like DNA-binding domains"/>
    <property type="match status" value="1"/>
</dbReference>
<dbReference type="RefSeq" id="WP_202778018.1">
    <property type="nucleotide sequence ID" value="NZ_CP065425.1"/>
</dbReference>
<protein>
    <submittedName>
        <fullName evidence="5">LacI family DNA-binding transcriptional regulator</fullName>
    </submittedName>
</protein>
<dbReference type="SUPFAM" id="SSF53822">
    <property type="entry name" value="Periplasmic binding protein-like I"/>
    <property type="match status" value="1"/>
</dbReference>
<dbReference type="CDD" id="cd06286">
    <property type="entry name" value="PBP1_CcpB-like"/>
    <property type="match status" value="1"/>
</dbReference>
<dbReference type="Proteomes" id="UP000595691">
    <property type="component" value="Chromosome"/>
</dbReference>
<evidence type="ECO:0000313" key="6">
    <source>
        <dbReference type="Proteomes" id="UP000595691"/>
    </source>
</evidence>
<evidence type="ECO:0000256" key="2">
    <source>
        <dbReference type="ARBA" id="ARBA00023125"/>
    </source>
</evidence>
<dbReference type="InterPro" id="IPR001761">
    <property type="entry name" value="Peripla_BP/Lac1_sug-bd_dom"/>
</dbReference>
<dbReference type="InterPro" id="IPR000843">
    <property type="entry name" value="HTH_LacI"/>
</dbReference>